<feature type="compositionally biased region" description="Low complexity" evidence="1">
    <location>
        <begin position="1"/>
        <end position="22"/>
    </location>
</feature>
<accession>M3YBC5</accession>
<dbReference type="EMBL" id="AEYP01048651">
    <property type="status" value="NOT_ANNOTATED_CDS"/>
    <property type="molecule type" value="Genomic_DNA"/>
</dbReference>
<feature type="region of interest" description="Disordered" evidence="1">
    <location>
        <begin position="1"/>
        <end position="113"/>
    </location>
</feature>
<evidence type="ECO:0000256" key="1">
    <source>
        <dbReference type="SAM" id="MobiDB-lite"/>
    </source>
</evidence>
<reference evidence="2" key="1">
    <citation type="submission" date="2024-06" db="UniProtKB">
        <authorList>
            <consortium name="Ensembl"/>
        </authorList>
    </citation>
    <scope>IDENTIFICATION</scope>
</reference>
<dbReference type="HOGENOM" id="CLU_1942952_0_0_1"/>
<sequence>MSGRKPAFGRAATTGPAPAGQAVLSRFFRSTGSLKSSSSPTGAADKADPDSDSAAPLASTFPPHLPPHVVAEVGSSKKRPLESDGPVQKKAKKVQEKEGGSDSIKFGNAGESYGHDCSFSLVVAQILYSP</sequence>
<proteinExistence type="predicted"/>
<evidence type="ECO:0008006" key="3">
    <source>
        <dbReference type="Google" id="ProtNLM"/>
    </source>
</evidence>
<name>M3YBC5_MUSPF</name>
<protein>
    <recommendedName>
        <fullName evidence="3">DNA mismatch repair protein Msh3</fullName>
    </recommendedName>
</protein>
<dbReference type="eggNOG" id="KOG0218">
    <property type="taxonomic scope" value="Eukaryota"/>
</dbReference>
<dbReference type="STRING" id="9669.ENSMPUP00000008632"/>
<feature type="compositionally biased region" description="Low complexity" evidence="1">
    <location>
        <begin position="30"/>
        <end position="39"/>
    </location>
</feature>
<dbReference type="Ensembl" id="ENSMPUT00000008774.1">
    <property type="protein sequence ID" value="ENSMPUP00000008632.1"/>
    <property type="gene ID" value="ENSMPUG00000008702.1"/>
</dbReference>
<dbReference type="GeneTree" id="ENSGT00940000170977"/>
<dbReference type="AlphaFoldDB" id="M3YBC5"/>
<evidence type="ECO:0000313" key="2">
    <source>
        <dbReference type="Ensembl" id="ENSMPUP00000008632.1"/>
    </source>
</evidence>
<dbReference type="InParanoid" id="M3YBC5"/>
<organism evidence="2">
    <name type="scientific">Mustela putorius furo</name>
    <name type="common">European domestic ferret</name>
    <name type="synonym">Mustela furo</name>
    <dbReference type="NCBI Taxonomy" id="9669"/>
    <lineage>
        <taxon>Eukaryota</taxon>
        <taxon>Metazoa</taxon>
        <taxon>Chordata</taxon>
        <taxon>Craniata</taxon>
        <taxon>Vertebrata</taxon>
        <taxon>Euteleostomi</taxon>
        <taxon>Mammalia</taxon>
        <taxon>Eutheria</taxon>
        <taxon>Laurasiatheria</taxon>
        <taxon>Carnivora</taxon>
        <taxon>Caniformia</taxon>
        <taxon>Musteloidea</taxon>
        <taxon>Mustelidae</taxon>
        <taxon>Mustelinae</taxon>
        <taxon>Mustela</taxon>
    </lineage>
</organism>